<dbReference type="Proteomes" id="UP000265540">
    <property type="component" value="Unassembled WGS sequence"/>
</dbReference>
<dbReference type="AlphaFoldDB" id="A0A3A4ZMZ4"/>
<dbReference type="Gene3D" id="2.40.10.10">
    <property type="entry name" value="Trypsin-like serine proteases"/>
    <property type="match status" value="2"/>
</dbReference>
<sequence length="291" mass="32896">MFSSKVKYFIITLIVIFILGFLFLSFKGQIDNIKMRHEDAVIAFEEYQLEQNEKYNTQEALYEKMKNDFEKYRMMALETKELVDSNKQPEISNIVKTWRPYTAYIICSWIEPKEAYGSGSGKIEKLDEEGNALILTNKHVLLKEDNTPVECLVTFPEISKIYKLEKPKVVSDKDLDVAYLTITEPDQFIFSLITNVKKERLCLDGINLGDKIIALGYPGIGASGDVTVTDGIISGSEDEFYISTVKLDYGNSGGLAIHVEKNCYLGIPTASVAGEIESLARILKYSEIMED</sequence>
<accession>A0A3A4ZMZ4</accession>
<dbReference type="GO" id="GO:0008233">
    <property type="term" value="F:peptidase activity"/>
    <property type="evidence" value="ECO:0007669"/>
    <property type="project" value="UniProtKB-KW"/>
</dbReference>
<reference evidence="2 3" key="1">
    <citation type="journal article" date="2017" name="ISME J.">
        <title>Energy and carbon metabolisms in a deep terrestrial subsurface fluid microbial community.</title>
        <authorList>
            <person name="Momper L."/>
            <person name="Jungbluth S.P."/>
            <person name="Lee M.D."/>
            <person name="Amend J.P."/>
        </authorList>
    </citation>
    <scope>NUCLEOTIDE SEQUENCE [LARGE SCALE GENOMIC DNA]</scope>
    <source>
        <strain evidence="2">SURF_46</strain>
    </source>
</reference>
<proteinExistence type="predicted"/>
<dbReference type="InterPro" id="IPR009003">
    <property type="entry name" value="Peptidase_S1_PA"/>
</dbReference>
<dbReference type="EMBL" id="QZJF01000006">
    <property type="protein sequence ID" value="RJR27906.1"/>
    <property type="molecule type" value="Genomic_DNA"/>
</dbReference>
<keyword evidence="2" id="KW-0378">Hydrolase</keyword>
<keyword evidence="1" id="KW-0812">Transmembrane</keyword>
<name>A0A3A4ZMZ4_UNCKA</name>
<dbReference type="Pfam" id="PF13365">
    <property type="entry name" value="Trypsin_2"/>
    <property type="match status" value="1"/>
</dbReference>
<keyword evidence="2" id="KW-0645">Protease</keyword>
<protein>
    <submittedName>
        <fullName evidence="2">Serine protease</fullName>
    </submittedName>
</protein>
<feature type="transmembrane region" description="Helical" evidence="1">
    <location>
        <begin position="6"/>
        <end position="26"/>
    </location>
</feature>
<dbReference type="InterPro" id="IPR043504">
    <property type="entry name" value="Peptidase_S1_PA_chymotrypsin"/>
</dbReference>
<evidence type="ECO:0000313" key="2">
    <source>
        <dbReference type="EMBL" id="RJR27906.1"/>
    </source>
</evidence>
<organism evidence="2 3">
    <name type="scientific">candidate division WWE3 bacterium</name>
    <dbReference type="NCBI Taxonomy" id="2053526"/>
    <lineage>
        <taxon>Bacteria</taxon>
        <taxon>Katanobacteria</taxon>
    </lineage>
</organism>
<keyword evidence="1" id="KW-0472">Membrane</keyword>
<dbReference type="GO" id="GO:0006508">
    <property type="term" value="P:proteolysis"/>
    <property type="evidence" value="ECO:0007669"/>
    <property type="project" value="UniProtKB-KW"/>
</dbReference>
<evidence type="ECO:0000256" key="1">
    <source>
        <dbReference type="SAM" id="Phobius"/>
    </source>
</evidence>
<dbReference type="SUPFAM" id="SSF50494">
    <property type="entry name" value="Trypsin-like serine proteases"/>
    <property type="match status" value="1"/>
</dbReference>
<evidence type="ECO:0000313" key="3">
    <source>
        <dbReference type="Proteomes" id="UP000265540"/>
    </source>
</evidence>
<gene>
    <name evidence="2" type="ORF">C4561_01310</name>
</gene>
<comment type="caution">
    <text evidence="2">The sequence shown here is derived from an EMBL/GenBank/DDBJ whole genome shotgun (WGS) entry which is preliminary data.</text>
</comment>
<keyword evidence="1" id="KW-1133">Transmembrane helix</keyword>